<gene>
    <name evidence="2" type="ORF">RC74_06570</name>
</gene>
<dbReference type="STRING" id="1579316.RC74_06570"/>
<accession>A0A126UY36</accession>
<dbReference type="PANTHER" id="PTHR30283:SF4">
    <property type="entry name" value="PEROXIDE STRESS RESISTANCE PROTEIN YAAA"/>
    <property type="match status" value="1"/>
</dbReference>
<proteinExistence type="inferred from homology"/>
<dbReference type="OrthoDB" id="9777133at2"/>
<sequence>MLTVISPAKRLNFDPIDGPVSFPKFQEDATSLAATASRLSVKKLQELMSISSDLAKLNAQRFRDFEPESTLENAKQAAYAFAGDTYLGLEASSLDADEMDFARGHLRILSGLYGVLAPHDLIQPYRLEMGSRLKTRQGKTLYAYWGNRIAKALNDAAQASGSDILVNCASKEYFTAVDLSVLTLKIVTPQFLEDRPGGPKIISFSAKKARGAMARFVIQNRIEDPQGLRDFESGGFLFAPERSTPEQPVFIKPMA</sequence>
<evidence type="ECO:0000256" key="1">
    <source>
        <dbReference type="HAMAP-Rule" id="MF_00652"/>
    </source>
</evidence>
<evidence type="ECO:0000313" key="2">
    <source>
        <dbReference type="EMBL" id="AML50981.1"/>
    </source>
</evidence>
<dbReference type="RefSeq" id="WP_039000301.1">
    <property type="nucleotide sequence ID" value="NZ_CP014327.1"/>
</dbReference>
<dbReference type="EMBL" id="CP014327">
    <property type="protein sequence ID" value="AML50981.1"/>
    <property type="molecule type" value="Genomic_DNA"/>
</dbReference>
<dbReference type="Proteomes" id="UP000070371">
    <property type="component" value="Chromosome"/>
</dbReference>
<reference evidence="2 3" key="1">
    <citation type="submission" date="2016-02" db="EMBL/GenBank/DDBJ databases">
        <title>Complete genome sequence of Halocynthiibacter arcticus PAMC 20958t from arctic marine sediment.</title>
        <authorList>
            <person name="Lee Y.M."/>
            <person name="Baek K."/>
            <person name="Lee H.K."/>
            <person name="Shin S.C."/>
        </authorList>
    </citation>
    <scope>NUCLEOTIDE SEQUENCE [LARGE SCALE GENOMIC DNA]</scope>
    <source>
        <strain evidence="2">PAMC 20958</strain>
    </source>
</reference>
<name>A0A126UY36_9RHOB</name>
<comment type="similarity">
    <text evidence="1">Belongs to the UPF0246 family.</text>
</comment>
<dbReference type="Pfam" id="PF03883">
    <property type="entry name" value="H2O2_YaaD"/>
    <property type="match status" value="1"/>
</dbReference>
<organism evidence="2 3">
    <name type="scientific">Falsihalocynthiibacter arcticus</name>
    <dbReference type="NCBI Taxonomy" id="1579316"/>
    <lineage>
        <taxon>Bacteria</taxon>
        <taxon>Pseudomonadati</taxon>
        <taxon>Pseudomonadota</taxon>
        <taxon>Alphaproteobacteria</taxon>
        <taxon>Rhodobacterales</taxon>
        <taxon>Roseobacteraceae</taxon>
        <taxon>Falsihalocynthiibacter</taxon>
    </lineage>
</organism>
<evidence type="ECO:0000313" key="3">
    <source>
        <dbReference type="Proteomes" id="UP000070371"/>
    </source>
</evidence>
<dbReference type="AlphaFoldDB" id="A0A126UY36"/>
<keyword evidence="3" id="KW-1185">Reference proteome</keyword>
<dbReference type="InterPro" id="IPR005583">
    <property type="entry name" value="YaaA"/>
</dbReference>
<dbReference type="GO" id="GO:0005829">
    <property type="term" value="C:cytosol"/>
    <property type="evidence" value="ECO:0007669"/>
    <property type="project" value="TreeGrafter"/>
</dbReference>
<dbReference type="GO" id="GO:0033194">
    <property type="term" value="P:response to hydroperoxide"/>
    <property type="evidence" value="ECO:0007669"/>
    <property type="project" value="TreeGrafter"/>
</dbReference>
<dbReference type="NCBIfam" id="NF002542">
    <property type="entry name" value="PRK02101.1-3"/>
    <property type="match status" value="1"/>
</dbReference>
<protein>
    <recommendedName>
        <fullName evidence="1">UPF0246 protein RC74_06570</fullName>
    </recommendedName>
</protein>
<dbReference type="HAMAP" id="MF_00652">
    <property type="entry name" value="UPF0246"/>
    <property type="match status" value="1"/>
</dbReference>
<dbReference type="PANTHER" id="PTHR30283">
    <property type="entry name" value="PEROXIDE STRESS RESPONSE PROTEIN YAAA"/>
    <property type="match status" value="1"/>
</dbReference>
<dbReference type="KEGG" id="hat:RC74_06570"/>